<dbReference type="GO" id="GO:0009007">
    <property type="term" value="F:site-specific DNA-methyltransferase (adenine-specific) activity"/>
    <property type="evidence" value="ECO:0007669"/>
    <property type="project" value="UniProtKB-EC"/>
</dbReference>
<organism evidence="7 8">
    <name type="scientific">Sphingobium yanoikuyae</name>
    <name type="common">Sphingomonas yanoikuyae</name>
    <dbReference type="NCBI Taxonomy" id="13690"/>
    <lineage>
        <taxon>Bacteria</taxon>
        <taxon>Pseudomonadati</taxon>
        <taxon>Pseudomonadota</taxon>
        <taxon>Alphaproteobacteria</taxon>
        <taxon>Sphingomonadales</taxon>
        <taxon>Sphingomonadaceae</taxon>
        <taxon>Sphingobium</taxon>
    </lineage>
</organism>
<protein>
    <recommendedName>
        <fullName evidence="4">Methyltransferase</fullName>
        <ecNumber evidence="4">2.1.1.-</ecNumber>
    </recommendedName>
</protein>
<comment type="catalytic activity">
    <reaction evidence="3">
        <text>a 2'-deoxyadenosine in DNA + S-adenosyl-L-methionine = an N(6)-methyl-2'-deoxyadenosine in DNA + S-adenosyl-L-homocysteine + H(+)</text>
        <dbReference type="Rhea" id="RHEA:15197"/>
        <dbReference type="Rhea" id="RHEA-COMP:12418"/>
        <dbReference type="Rhea" id="RHEA-COMP:12419"/>
        <dbReference type="ChEBI" id="CHEBI:15378"/>
        <dbReference type="ChEBI" id="CHEBI:57856"/>
        <dbReference type="ChEBI" id="CHEBI:59789"/>
        <dbReference type="ChEBI" id="CHEBI:90615"/>
        <dbReference type="ChEBI" id="CHEBI:90616"/>
        <dbReference type="EC" id="2.1.1.72"/>
    </reaction>
</comment>
<name>A0A3G2V787_SPHYA</name>
<dbReference type="Pfam" id="PF01555">
    <property type="entry name" value="N6_N4_Mtase"/>
    <property type="match status" value="1"/>
</dbReference>
<dbReference type="AlphaFoldDB" id="A0A3G2V787"/>
<dbReference type="EC" id="2.1.1.-" evidence="4"/>
<evidence type="ECO:0000313" key="8">
    <source>
        <dbReference type="Proteomes" id="UP000280708"/>
    </source>
</evidence>
<feature type="region of interest" description="Disordered" evidence="5">
    <location>
        <begin position="248"/>
        <end position="273"/>
    </location>
</feature>
<dbReference type="Gene3D" id="3.40.50.150">
    <property type="entry name" value="Vaccinia Virus protein VP39"/>
    <property type="match status" value="1"/>
</dbReference>
<keyword evidence="1 7" id="KW-0489">Methyltransferase</keyword>
<evidence type="ECO:0000259" key="6">
    <source>
        <dbReference type="Pfam" id="PF01555"/>
    </source>
</evidence>
<evidence type="ECO:0000313" key="7">
    <source>
        <dbReference type="EMBL" id="AYO80131.1"/>
    </source>
</evidence>
<evidence type="ECO:0000256" key="2">
    <source>
        <dbReference type="ARBA" id="ARBA00022679"/>
    </source>
</evidence>
<dbReference type="GO" id="GO:0032259">
    <property type="term" value="P:methylation"/>
    <property type="evidence" value="ECO:0007669"/>
    <property type="project" value="UniProtKB-KW"/>
</dbReference>
<dbReference type="EMBL" id="CP033230">
    <property type="protein sequence ID" value="AYO80131.1"/>
    <property type="molecule type" value="Genomic_DNA"/>
</dbReference>
<accession>A0A3G2V787</accession>
<proteinExistence type="inferred from homology"/>
<evidence type="ECO:0000256" key="3">
    <source>
        <dbReference type="ARBA" id="ARBA00047942"/>
    </source>
</evidence>
<evidence type="ECO:0000256" key="5">
    <source>
        <dbReference type="SAM" id="MobiDB-lite"/>
    </source>
</evidence>
<reference evidence="7 8" key="1">
    <citation type="submission" date="2018-10" db="EMBL/GenBank/DDBJ databases">
        <title>Characterization and genome analysis of a novel bacterium Sphingobium yanoikuyae SJTF8 capable of degrading PAHs.</title>
        <authorList>
            <person name="Yin C."/>
            <person name="Xiong W."/>
            <person name="Liang R."/>
        </authorList>
    </citation>
    <scope>NUCLEOTIDE SEQUENCE [LARGE SCALE GENOMIC DNA]</scope>
    <source>
        <strain evidence="7 8">SJTF8</strain>
    </source>
</reference>
<evidence type="ECO:0000256" key="1">
    <source>
        <dbReference type="ARBA" id="ARBA00022603"/>
    </source>
</evidence>
<dbReference type="InterPro" id="IPR029063">
    <property type="entry name" value="SAM-dependent_MTases_sf"/>
</dbReference>
<feature type="domain" description="DNA methylase N-4/N-6" evidence="6">
    <location>
        <begin position="97"/>
        <end position="231"/>
    </location>
</feature>
<keyword evidence="2 7" id="KW-0808">Transferase</keyword>
<dbReference type="GO" id="GO:0008170">
    <property type="term" value="F:N-methyltransferase activity"/>
    <property type="evidence" value="ECO:0007669"/>
    <property type="project" value="InterPro"/>
</dbReference>
<dbReference type="InterPro" id="IPR001091">
    <property type="entry name" value="RM_Methyltransferase"/>
</dbReference>
<sequence length="273" mass="28842">MNIATSAAPANAGSADAIALPTPTVAIIGAATLYLGDCYEILPRLGWLPALVMDPPYAFETSGGGRFRAARGHTDQIAAEGLADGFDHQIINSLLCGSVVVFCHNDQLPGLLAYLDGNFDRFVLCSWIKSNPMPVANKHYQPDSEFYVHAWNSGFHPIGELADKKRHVVAPVGRAKDFGHPTVKPDHVMNKIITNVSGSTICDPFMGTGSTGVAAVRAGRAFIGIEKNPIHFATACARLAAAQGLEPAGVPTLSPDQQGRPLPILTPAQGEPK</sequence>
<dbReference type="PRINTS" id="PR00508">
    <property type="entry name" value="S21N4MTFRASE"/>
</dbReference>
<dbReference type="RefSeq" id="WP_122129989.1">
    <property type="nucleotide sequence ID" value="NZ_CP033230.1"/>
</dbReference>
<dbReference type="Proteomes" id="UP000280708">
    <property type="component" value="Chromosome"/>
</dbReference>
<dbReference type="InterPro" id="IPR002941">
    <property type="entry name" value="DNA_methylase_N4/N6"/>
</dbReference>
<evidence type="ECO:0000256" key="4">
    <source>
        <dbReference type="RuleBase" id="RU362026"/>
    </source>
</evidence>
<dbReference type="GO" id="GO:0003677">
    <property type="term" value="F:DNA binding"/>
    <property type="evidence" value="ECO:0007669"/>
    <property type="project" value="InterPro"/>
</dbReference>
<gene>
    <name evidence="7" type="ORF">EBF16_26645</name>
</gene>
<dbReference type="SUPFAM" id="SSF53335">
    <property type="entry name" value="S-adenosyl-L-methionine-dependent methyltransferases"/>
    <property type="match status" value="1"/>
</dbReference>
<comment type="similarity">
    <text evidence="4">Belongs to the N(4)/N(6)-methyltransferase family.</text>
</comment>